<protein>
    <submittedName>
        <fullName evidence="1">Uncharacterized protein</fullName>
    </submittedName>
</protein>
<evidence type="ECO:0000313" key="1">
    <source>
        <dbReference type="EMBL" id="KAK3783255.1"/>
    </source>
</evidence>
<keyword evidence="2" id="KW-1185">Reference proteome</keyword>
<proteinExistence type="predicted"/>
<comment type="caution">
    <text evidence="1">The sequence shown here is derived from an EMBL/GenBank/DDBJ whole genome shotgun (WGS) entry which is preliminary data.</text>
</comment>
<dbReference type="AlphaFoldDB" id="A0AAE1DUX2"/>
<sequence>MLLDLGFPDSCLLSRQRFIHNTETAVSSSTAQGRFVLYNSNQRGLDTETAVSSSTAQGRFVLYNSNQRGLD</sequence>
<accession>A0AAE1DUX2</accession>
<evidence type="ECO:0000313" key="2">
    <source>
        <dbReference type="Proteomes" id="UP001283361"/>
    </source>
</evidence>
<organism evidence="1 2">
    <name type="scientific">Elysia crispata</name>
    <name type="common">lettuce slug</name>
    <dbReference type="NCBI Taxonomy" id="231223"/>
    <lineage>
        <taxon>Eukaryota</taxon>
        <taxon>Metazoa</taxon>
        <taxon>Spiralia</taxon>
        <taxon>Lophotrochozoa</taxon>
        <taxon>Mollusca</taxon>
        <taxon>Gastropoda</taxon>
        <taxon>Heterobranchia</taxon>
        <taxon>Euthyneura</taxon>
        <taxon>Panpulmonata</taxon>
        <taxon>Sacoglossa</taxon>
        <taxon>Placobranchoidea</taxon>
        <taxon>Plakobranchidae</taxon>
        <taxon>Elysia</taxon>
    </lineage>
</organism>
<name>A0AAE1DUX2_9GAST</name>
<reference evidence="1" key="1">
    <citation type="journal article" date="2023" name="G3 (Bethesda)">
        <title>A reference genome for the long-term kleptoplast-retaining sea slug Elysia crispata morphotype clarki.</title>
        <authorList>
            <person name="Eastman K.E."/>
            <person name="Pendleton A.L."/>
            <person name="Shaikh M.A."/>
            <person name="Suttiyut T."/>
            <person name="Ogas R."/>
            <person name="Tomko P."/>
            <person name="Gavelis G."/>
            <person name="Widhalm J.R."/>
            <person name="Wisecaver J.H."/>
        </authorList>
    </citation>
    <scope>NUCLEOTIDE SEQUENCE</scope>
    <source>
        <strain evidence="1">ECLA1</strain>
    </source>
</reference>
<dbReference type="Proteomes" id="UP001283361">
    <property type="component" value="Unassembled WGS sequence"/>
</dbReference>
<dbReference type="EMBL" id="JAWDGP010002432">
    <property type="protein sequence ID" value="KAK3783255.1"/>
    <property type="molecule type" value="Genomic_DNA"/>
</dbReference>
<gene>
    <name evidence="1" type="ORF">RRG08_022014</name>
</gene>